<dbReference type="Proteomes" id="UP000093276">
    <property type="component" value="Chromosome"/>
</dbReference>
<dbReference type="RefSeq" id="WP_066034888.1">
    <property type="nucleotide sequence ID" value="NZ_CP016907.1"/>
</dbReference>
<proteinExistence type="predicted"/>
<dbReference type="InterPro" id="IPR027417">
    <property type="entry name" value="P-loop_NTPase"/>
</dbReference>
<dbReference type="SUPFAM" id="SSF52540">
    <property type="entry name" value="P-loop containing nucleoside triphosphate hydrolases"/>
    <property type="match status" value="1"/>
</dbReference>
<reference evidence="1 2" key="1">
    <citation type="submission" date="2016-08" db="EMBL/GenBank/DDBJ databases">
        <title>Complete genome sequence of Flavobacterium johnsoniae strain GSE09, a volatile-producing biocontrol agent isolated from cucumber (Cucumis sativus).</title>
        <authorList>
            <person name="Jeong J.-J."/>
            <person name="Oh J.Y."/>
            <person name="Jim Y.J."/>
            <person name="Sang M.K."/>
            <person name="Kim K.D."/>
        </authorList>
    </citation>
    <scope>NUCLEOTIDE SEQUENCE [LARGE SCALE GENOMIC DNA]</scope>
    <source>
        <strain evidence="1 2">GSE09</strain>
    </source>
</reference>
<dbReference type="KEGG" id="fjg:BB050_04090"/>
<organism evidence="1 2">
    <name type="scientific">Flavobacterium anhuiense</name>
    <dbReference type="NCBI Taxonomy" id="459526"/>
    <lineage>
        <taxon>Bacteria</taxon>
        <taxon>Pseudomonadati</taxon>
        <taxon>Bacteroidota</taxon>
        <taxon>Flavobacteriia</taxon>
        <taxon>Flavobacteriales</taxon>
        <taxon>Flavobacteriaceae</taxon>
        <taxon>Flavobacterium</taxon>
    </lineage>
</organism>
<dbReference type="AlphaFoldDB" id="A0AAC9D5F5"/>
<evidence type="ECO:0000313" key="1">
    <source>
        <dbReference type="EMBL" id="AOC97168.1"/>
    </source>
</evidence>
<dbReference type="EMBL" id="CP016907">
    <property type="protein sequence ID" value="AOC97168.1"/>
    <property type="molecule type" value="Genomic_DNA"/>
</dbReference>
<accession>A0AAC9D5F5</accession>
<protein>
    <submittedName>
        <fullName evidence="1">Uncharacterized protein</fullName>
    </submittedName>
</protein>
<name>A0AAC9D5F5_9FLAO</name>
<evidence type="ECO:0000313" key="2">
    <source>
        <dbReference type="Proteomes" id="UP000093276"/>
    </source>
</evidence>
<gene>
    <name evidence="1" type="ORF">BB050_04090</name>
</gene>
<dbReference type="GeneID" id="32309969"/>
<sequence>MKKIFILKGISGCGKTTKINIIAHWIINTYAIPNTIGLDPTNYLIDTFGILTIGKLKIGINSAGDHENQVKKIDKLVELSLSNNQESDSDSNNDIDIIICACRTRGKGRKHITKNYNYSKGWLQKFINVEKFNPSNILLETNRDKRIFDELKTWLVGLEKK</sequence>